<reference evidence="1" key="1">
    <citation type="submission" date="2014-11" db="EMBL/GenBank/DDBJ databases">
        <authorList>
            <person name="Amaro Gonzalez C."/>
        </authorList>
    </citation>
    <scope>NUCLEOTIDE SEQUENCE</scope>
</reference>
<evidence type="ECO:0000313" key="1">
    <source>
        <dbReference type="EMBL" id="JAH87097.1"/>
    </source>
</evidence>
<reference evidence="1" key="2">
    <citation type="journal article" date="2015" name="Fish Shellfish Immunol.">
        <title>Early steps in the European eel (Anguilla anguilla)-Vibrio vulnificus interaction in the gills: Role of the RtxA13 toxin.</title>
        <authorList>
            <person name="Callol A."/>
            <person name="Pajuelo D."/>
            <person name="Ebbesson L."/>
            <person name="Teles M."/>
            <person name="MacKenzie S."/>
            <person name="Amaro C."/>
        </authorList>
    </citation>
    <scope>NUCLEOTIDE SEQUENCE</scope>
</reference>
<organism evidence="1">
    <name type="scientific">Anguilla anguilla</name>
    <name type="common">European freshwater eel</name>
    <name type="synonym">Muraena anguilla</name>
    <dbReference type="NCBI Taxonomy" id="7936"/>
    <lineage>
        <taxon>Eukaryota</taxon>
        <taxon>Metazoa</taxon>
        <taxon>Chordata</taxon>
        <taxon>Craniata</taxon>
        <taxon>Vertebrata</taxon>
        <taxon>Euteleostomi</taxon>
        <taxon>Actinopterygii</taxon>
        <taxon>Neopterygii</taxon>
        <taxon>Teleostei</taxon>
        <taxon>Anguilliformes</taxon>
        <taxon>Anguillidae</taxon>
        <taxon>Anguilla</taxon>
    </lineage>
</organism>
<dbReference type="EMBL" id="GBXM01021480">
    <property type="protein sequence ID" value="JAH87097.1"/>
    <property type="molecule type" value="Transcribed_RNA"/>
</dbReference>
<name>A0A0E9W9R3_ANGAN</name>
<proteinExistence type="predicted"/>
<protein>
    <submittedName>
        <fullName evidence="1">Uncharacterized protein</fullName>
    </submittedName>
</protein>
<dbReference type="AlphaFoldDB" id="A0A0E9W9R3"/>
<accession>A0A0E9W9R3</accession>
<sequence length="35" mass="4124">MFDYKTVSAQSNIIIRMGNRLITDKQCYKCYGSFQ</sequence>